<reference evidence="4" key="2">
    <citation type="submission" date="2023-05" db="EMBL/GenBank/DDBJ databases">
        <authorList>
            <consortium name="Lawrence Berkeley National Laboratory"/>
            <person name="Steindorff A."/>
            <person name="Hensen N."/>
            <person name="Bonometti L."/>
            <person name="Westerberg I."/>
            <person name="Brannstrom I.O."/>
            <person name="Guillou S."/>
            <person name="Cros-Aarteil S."/>
            <person name="Calhoun S."/>
            <person name="Haridas S."/>
            <person name="Kuo A."/>
            <person name="Mondo S."/>
            <person name="Pangilinan J."/>
            <person name="Riley R."/>
            <person name="Labutti K."/>
            <person name="Andreopoulos B."/>
            <person name="Lipzen A."/>
            <person name="Chen C."/>
            <person name="Yanf M."/>
            <person name="Daum C."/>
            <person name="Ng V."/>
            <person name="Clum A."/>
            <person name="Ohm R."/>
            <person name="Martin F."/>
            <person name="Silar P."/>
            <person name="Natvig D."/>
            <person name="Lalanne C."/>
            <person name="Gautier V."/>
            <person name="Ament-Velasquez S.L."/>
            <person name="Kruys A."/>
            <person name="Hutchinson M.I."/>
            <person name="Powell A.J."/>
            <person name="Barry K."/>
            <person name="Miller A.N."/>
            <person name="Grigoriev I.V."/>
            <person name="Debuchy R."/>
            <person name="Gladieux P."/>
            <person name="Thoren M.H."/>
            <person name="Johannesson H."/>
        </authorList>
    </citation>
    <scope>NUCLEOTIDE SEQUENCE</scope>
    <source>
        <strain evidence="4">CBS 315.58</strain>
    </source>
</reference>
<dbReference type="GO" id="GO:0008080">
    <property type="term" value="F:N-acetyltransferase activity"/>
    <property type="evidence" value="ECO:0007669"/>
    <property type="project" value="InterPro"/>
</dbReference>
<evidence type="ECO:0000259" key="3">
    <source>
        <dbReference type="PROSITE" id="PS51186"/>
    </source>
</evidence>
<dbReference type="Pfam" id="PF00583">
    <property type="entry name" value="Acetyltransf_1"/>
    <property type="match status" value="1"/>
</dbReference>
<accession>A0AAN6XE59</accession>
<reference evidence="4" key="1">
    <citation type="journal article" date="2023" name="Mol. Phylogenet. Evol.">
        <title>Genome-scale phylogeny and comparative genomics of the fungal order Sordariales.</title>
        <authorList>
            <person name="Hensen N."/>
            <person name="Bonometti L."/>
            <person name="Westerberg I."/>
            <person name="Brannstrom I.O."/>
            <person name="Guillou S."/>
            <person name="Cros-Aarteil S."/>
            <person name="Calhoun S."/>
            <person name="Haridas S."/>
            <person name="Kuo A."/>
            <person name="Mondo S."/>
            <person name="Pangilinan J."/>
            <person name="Riley R."/>
            <person name="LaButti K."/>
            <person name="Andreopoulos B."/>
            <person name="Lipzen A."/>
            <person name="Chen C."/>
            <person name="Yan M."/>
            <person name="Daum C."/>
            <person name="Ng V."/>
            <person name="Clum A."/>
            <person name="Steindorff A."/>
            <person name="Ohm R.A."/>
            <person name="Martin F."/>
            <person name="Silar P."/>
            <person name="Natvig D.O."/>
            <person name="Lalanne C."/>
            <person name="Gautier V."/>
            <person name="Ament-Velasquez S.L."/>
            <person name="Kruys A."/>
            <person name="Hutchinson M.I."/>
            <person name="Powell A.J."/>
            <person name="Barry K."/>
            <person name="Miller A.N."/>
            <person name="Grigoriev I.V."/>
            <person name="Debuchy R."/>
            <person name="Gladieux P."/>
            <person name="Hiltunen Thoren M."/>
            <person name="Johannesson H."/>
        </authorList>
    </citation>
    <scope>NUCLEOTIDE SEQUENCE</scope>
    <source>
        <strain evidence="4">CBS 315.58</strain>
    </source>
</reference>
<proteinExistence type="predicted"/>
<evidence type="ECO:0000256" key="1">
    <source>
        <dbReference type="ARBA" id="ARBA00022679"/>
    </source>
</evidence>
<organism evidence="4 5">
    <name type="scientific">Triangularia verruculosa</name>
    <dbReference type="NCBI Taxonomy" id="2587418"/>
    <lineage>
        <taxon>Eukaryota</taxon>
        <taxon>Fungi</taxon>
        <taxon>Dikarya</taxon>
        <taxon>Ascomycota</taxon>
        <taxon>Pezizomycotina</taxon>
        <taxon>Sordariomycetes</taxon>
        <taxon>Sordariomycetidae</taxon>
        <taxon>Sordariales</taxon>
        <taxon>Podosporaceae</taxon>
        <taxon>Triangularia</taxon>
    </lineage>
</organism>
<dbReference type="InterPro" id="IPR000182">
    <property type="entry name" value="GNAT_dom"/>
</dbReference>
<dbReference type="Gene3D" id="3.40.630.30">
    <property type="match status" value="1"/>
</dbReference>
<comment type="caution">
    <text evidence="4">The sequence shown here is derived from an EMBL/GenBank/DDBJ whole genome shotgun (WGS) entry which is preliminary data.</text>
</comment>
<dbReference type="PROSITE" id="PS51186">
    <property type="entry name" value="GNAT"/>
    <property type="match status" value="1"/>
</dbReference>
<protein>
    <submittedName>
        <fullName evidence="4">Acyl-CoA N-acyltransferase</fullName>
    </submittedName>
</protein>
<dbReference type="InterPro" id="IPR050769">
    <property type="entry name" value="NAT_camello-type"/>
</dbReference>
<dbReference type="PANTHER" id="PTHR13947">
    <property type="entry name" value="GNAT FAMILY N-ACETYLTRANSFERASE"/>
    <property type="match status" value="1"/>
</dbReference>
<feature type="compositionally biased region" description="Polar residues" evidence="2">
    <location>
        <begin position="1"/>
        <end position="12"/>
    </location>
</feature>
<dbReference type="CDD" id="cd04301">
    <property type="entry name" value="NAT_SF"/>
    <property type="match status" value="1"/>
</dbReference>
<dbReference type="AlphaFoldDB" id="A0AAN6XE59"/>
<dbReference type="EMBL" id="MU863957">
    <property type="protein sequence ID" value="KAK4197765.1"/>
    <property type="molecule type" value="Genomic_DNA"/>
</dbReference>
<name>A0AAN6XE59_9PEZI</name>
<dbReference type="Proteomes" id="UP001303160">
    <property type="component" value="Unassembled WGS sequence"/>
</dbReference>
<gene>
    <name evidence="4" type="ORF">QBC40DRAFT_333015</name>
</gene>
<sequence>MSGINSQENDLTSPLRAGVEEPGEGMGVPETYDCRIRSVRPQRGGRWRLFLGISPIFSVGQSRCTWEFYFPLYGWGREFETVFTEGLLDLMKRIGNGRRNQAWSAVLRQPGKKDRIVGTVFIDGEVSGEEGVARLRAFIVDEEARGLGAGRLLLKAAMEFVKGEGFEKCVLTTSKGLDVARRMYEGVGFREQGEFWGEGWIKGIPLYGIP</sequence>
<evidence type="ECO:0000313" key="4">
    <source>
        <dbReference type="EMBL" id="KAK4197765.1"/>
    </source>
</evidence>
<feature type="domain" description="N-acetyltransferase" evidence="3">
    <location>
        <begin position="59"/>
        <end position="207"/>
    </location>
</feature>
<evidence type="ECO:0000256" key="2">
    <source>
        <dbReference type="SAM" id="MobiDB-lite"/>
    </source>
</evidence>
<dbReference type="InterPro" id="IPR016181">
    <property type="entry name" value="Acyl_CoA_acyltransferase"/>
</dbReference>
<dbReference type="SUPFAM" id="SSF55729">
    <property type="entry name" value="Acyl-CoA N-acyltransferases (Nat)"/>
    <property type="match status" value="1"/>
</dbReference>
<keyword evidence="5" id="KW-1185">Reference proteome</keyword>
<feature type="region of interest" description="Disordered" evidence="2">
    <location>
        <begin position="1"/>
        <end position="30"/>
    </location>
</feature>
<evidence type="ECO:0000313" key="5">
    <source>
        <dbReference type="Proteomes" id="UP001303160"/>
    </source>
</evidence>
<dbReference type="PANTHER" id="PTHR13947:SF37">
    <property type="entry name" value="LD18367P"/>
    <property type="match status" value="1"/>
</dbReference>
<keyword evidence="1" id="KW-0808">Transferase</keyword>